<dbReference type="GO" id="GO:0005886">
    <property type="term" value="C:plasma membrane"/>
    <property type="evidence" value="ECO:0007669"/>
    <property type="project" value="UniProtKB-SubCell"/>
</dbReference>
<evidence type="ECO:0000256" key="5">
    <source>
        <dbReference type="ARBA" id="ARBA00022989"/>
    </source>
</evidence>
<dbReference type="RefSeq" id="WP_017676864.1">
    <property type="nucleotide sequence ID" value="NZ_FMZQ01000016.1"/>
</dbReference>
<keyword evidence="6 7" id="KW-0472">Membrane</keyword>
<evidence type="ECO:0000256" key="7">
    <source>
        <dbReference type="RuleBase" id="RU365041"/>
    </source>
</evidence>
<evidence type="ECO:0000313" key="9">
    <source>
        <dbReference type="EMBL" id="SDD44566.1"/>
    </source>
</evidence>
<keyword evidence="10" id="KW-1185">Reference proteome</keyword>
<protein>
    <recommendedName>
        <fullName evidence="7">Protein MgtC</fullName>
    </recommendedName>
</protein>
<organism evidence="9 10">
    <name type="scientific">Ectopseudomonas chengduensis</name>
    <dbReference type="NCBI Taxonomy" id="489632"/>
    <lineage>
        <taxon>Bacteria</taxon>
        <taxon>Pseudomonadati</taxon>
        <taxon>Pseudomonadota</taxon>
        <taxon>Gammaproteobacteria</taxon>
        <taxon>Pseudomonadales</taxon>
        <taxon>Pseudomonadaceae</taxon>
        <taxon>Ectopseudomonas</taxon>
    </lineage>
</organism>
<keyword evidence="7" id="KW-0997">Cell inner membrane</keyword>
<comment type="similarity">
    <text evidence="2 7">Belongs to the MgtC/SapB family.</text>
</comment>
<accession>A0A1G6UV26</accession>
<reference evidence="10" key="1">
    <citation type="submission" date="2016-10" db="EMBL/GenBank/DDBJ databases">
        <authorList>
            <person name="Varghese N."/>
            <person name="Submissions S."/>
        </authorList>
    </citation>
    <scope>NUCLEOTIDE SEQUENCE [LARGE SCALE GENOMIC DNA]</scope>
    <source>
        <strain evidence="10">DSM 26382</strain>
    </source>
</reference>
<feature type="transmembrane region" description="Helical" evidence="7">
    <location>
        <begin position="55"/>
        <end position="71"/>
    </location>
</feature>
<evidence type="ECO:0000256" key="4">
    <source>
        <dbReference type="ARBA" id="ARBA00022692"/>
    </source>
</evidence>
<keyword evidence="5 7" id="KW-1133">Transmembrane helix</keyword>
<keyword evidence="4 7" id="KW-0812">Transmembrane</keyword>
<dbReference type="Pfam" id="PF02308">
    <property type="entry name" value="MgtC"/>
    <property type="match status" value="1"/>
</dbReference>
<dbReference type="Proteomes" id="UP000199467">
    <property type="component" value="Unassembled WGS sequence"/>
</dbReference>
<evidence type="ECO:0000256" key="6">
    <source>
        <dbReference type="ARBA" id="ARBA00023136"/>
    </source>
</evidence>
<dbReference type="InterPro" id="IPR049177">
    <property type="entry name" value="MgtC_SapB_SrpB_YhiD_N"/>
</dbReference>
<dbReference type="PANTHER" id="PTHR33778:SF1">
    <property type="entry name" value="MAGNESIUM TRANSPORTER YHID-RELATED"/>
    <property type="match status" value="1"/>
</dbReference>
<evidence type="ECO:0000256" key="2">
    <source>
        <dbReference type="ARBA" id="ARBA00009298"/>
    </source>
</evidence>
<keyword evidence="3" id="KW-1003">Cell membrane</keyword>
<evidence type="ECO:0000256" key="1">
    <source>
        <dbReference type="ARBA" id="ARBA00004651"/>
    </source>
</evidence>
<dbReference type="PRINTS" id="PR01837">
    <property type="entry name" value="MGTCSAPBPROT"/>
</dbReference>
<feature type="transmembrane region" description="Helical" evidence="7">
    <location>
        <begin position="136"/>
        <end position="154"/>
    </location>
</feature>
<gene>
    <name evidence="9" type="ORF">SAMN05216576_116106</name>
</gene>
<evidence type="ECO:0000259" key="8">
    <source>
        <dbReference type="Pfam" id="PF02308"/>
    </source>
</evidence>
<sequence>MDVLERILTTLVQEFSDLGQVEHITRATLRLILAMVLGGLLGYEREVMGKAAGMRTHMLVCLGAAIFVMALEQDGAEADAMSRVIQGIAAGVGFLGAGTILKGQNISDVKGLTTAAGLWASAAIGVAVGLGREATAVLSTVIVLVVLHLMPLLVDPGARTKPDDQADEKPSDRQ</sequence>
<comment type="subcellular location">
    <subcellularLocation>
        <location evidence="7">Cell inner membrane</location>
        <topology evidence="7">Multi-pass membrane protein</topology>
    </subcellularLocation>
    <subcellularLocation>
        <location evidence="1">Cell membrane</location>
        <topology evidence="1">Multi-pass membrane protein</topology>
    </subcellularLocation>
</comment>
<evidence type="ECO:0000256" key="3">
    <source>
        <dbReference type="ARBA" id="ARBA00022475"/>
    </source>
</evidence>
<evidence type="ECO:0000313" key="10">
    <source>
        <dbReference type="Proteomes" id="UP000199467"/>
    </source>
</evidence>
<dbReference type="InterPro" id="IPR003416">
    <property type="entry name" value="MgtC/SapB/SrpB/YhiD_fam"/>
</dbReference>
<feature type="transmembrane region" description="Helical" evidence="7">
    <location>
        <begin position="24"/>
        <end position="43"/>
    </location>
</feature>
<dbReference type="AlphaFoldDB" id="A0A1G6UV26"/>
<feature type="domain" description="MgtC/SapB/SrpB/YhiD N-terminal" evidence="8">
    <location>
        <begin position="31"/>
        <end position="152"/>
    </location>
</feature>
<feature type="transmembrane region" description="Helical" evidence="7">
    <location>
        <begin position="112"/>
        <end position="130"/>
    </location>
</feature>
<dbReference type="EMBL" id="FMZQ01000016">
    <property type="protein sequence ID" value="SDD44566.1"/>
    <property type="molecule type" value="Genomic_DNA"/>
</dbReference>
<name>A0A1G6UV26_9GAMM</name>
<feature type="transmembrane region" description="Helical" evidence="7">
    <location>
        <begin position="83"/>
        <end position="100"/>
    </location>
</feature>
<proteinExistence type="inferred from homology"/>
<dbReference type="PANTHER" id="PTHR33778">
    <property type="entry name" value="PROTEIN MGTC"/>
    <property type="match status" value="1"/>
</dbReference>